<keyword evidence="14" id="KW-0694">RNA-binding</keyword>
<reference evidence="25" key="1">
    <citation type="submission" date="2021-03" db="EMBL/GenBank/DDBJ databases">
        <title>Draft genome sequence of rust myrtle Austropuccinia psidii MF-1, a brazilian biotype.</title>
        <authorList>
            <person name="Quecine M.C."/>
            <person name="Pachon D.M.R."/>
            <person name="Bonatelli M.L."/>
            <person name="Correr F.H."/>
            <person name="Franceschini L.M."/>
            <person name="Leite T.F."/>
            <person name="Margarido G.R.A."/>
            <person name="Almeida C.A."/>
            <person name="Ferrarezi J.A."/>
            <person name="Labate C.A."/>
        </authorList>
    </citation>
    <scope>NUCLEOTIDE SEQUENCE</scope>
    <source>
        <strain evidence="25">MF-1</strain>
    </source>
</reference>
<keyword evidence="5" id="KW-0548">Nucleotidyltransferase</keyword>
<dbReference type="GO" id="GO:0005524">
    <property type="term" value="F:ATP binding"/>
    <property type="evidence" value="ECO:0007669"/>
    <property type="project" value="UniProtKB-KW"/>
</dbReference>
<organism evidence="25 26">
    <name type="scientific">Austropuccinia psidii MF-1</name>
    <dbReference type="NCBI Taxonomy" id="1389203"/>
    <lineage>
        <taxon>Eukaryota</taxon>
        <taxon>Fungi</taxon>
        <taxon>Dikarya</taxon>
        <taxon>Basidiomycota</taxon>
        <taxon>Pucciniomycotina</taxon>
        <taxon>Pucciniomycetes</taxon>
        <taxon>Pucciniales</taxon>
        <taxon>Sphaerophragmiaceae</taxon>
        <taxon>Austropuccinia</taxon>
    </lineage>
</organism>
<dbReference type="Pfam" id="PF00665">
    <property type="entry name" value="rve"/>
    <property type="match status" value="1"/>
</dbReference>
<dbReference type="SUPFAM" id="SSF53098">
    <property type="entry name" value="Ribonuclease H-like"/>
    <property type="match status" value="1"/>
</dbReference>
<dbReference type="Gene3D" id="3.30.420.10">
    <property type="entry name" value="Ribonuclease H-like superfamily/Ribonuclease H"/>
    <property type="match status" value="1"/>
</dbReference>
<evidence type="ECO:0000256" key="12">
    <source>
        <dbReference type="ARBA" id="ARBA00022840"/>
    </source>
</evidence>
<dbReference type="GO" id="GO:0004519">
    <property type="term" value="F:endonuclease activity"/>
    <property type="evidence" value="ECO:0007669"/>
    <property type="project" value="UniProtKB-KW"/>
</dbReference>
<dbReference type="GO" id="GO:0015074">
    <property type="term" value="P:DNA integration"/>
    <property type="evidence" value="ECO:0007669"/>
    <property type="project" value="UniProtKB-KW"/>
</dbReference>
<comment type="catalytic activity">
    <reaction evidence="22">
        <text>DNA(n) + a 2'-deoxyribonucleoside 5'-triphosphate = DNA(n+1) + diphosphate</text>
        <dbReference type="Rhea" id="RHEA:22508"/>
        <dbReference type="Rhea" id="RHEA-COMP:17339"/>
        <dbReference type="Rhea" id="RHEA-COMP:17340"/>
        <dbReference type="ChEBI" id="CHEBI:33019"/>
        <dbReference type="ChEBI" id="CHEBI:61560"/>
        <dbReference type="ChEBI" id="CHEBI:173112"/>
        <dbReference type="EC" id="2.7.7.7"/>
    </reaction>
</comment>
<dbReference type="InterPro" id="IPR057670">
    <property type="entry name" value="SH3_retrovirus"/>
</dbReference>
<dbReference type="InterPro" id="IPR013103">
    <property type="entry name" value="RVT_2"/>
</dbReference>
<dbReference type="Proteomes" id="UP000765509">
    <property type="component" value="Unassembled WGS sequence"/>
</dbReference>
<dbReference type="Pfam" id="PF22936">
    <property type="entry name" value="Pol_BBD"/>
    <property type="match status" value="1"/>
</dbReference>
<feature type="region of interest" description="Disordered" evidence="23">
    <location>
        <begin position="755"/>
        <end position="801"/>
    </location>
</feature>
<evidence type="ECO:0000256" key="1">
    <source>
        <dbReference type="ARBA" id="ARBA00002180"/>
    </source>
</evidence>
<feature type="region of interest" description="Disordered" evidence="23">
    <location>
        <begin position="709"/>
        <end position="734"/>
    </location>
</feature>
<keyword evidence="17" id="KW-0808">Transferase</keyword>
<keyword evidence="13" id="KW-0460">Magnesium</keyword>
<comment type="function">
    <text evidence="1">The aspartyl protease (PR) mediates the proteolytic cleavages of the Gag and Gag-Pol polyproteins after assembly of the VLP.</text>
</comment>
<dbReference type="GO" id="GO:0006508">
    <property type="term" value="P:proteolysis"/>
    <property type="evidence" value="ECO:0007669"/>
    <property type="project" value="UniProtKB-KW"/>
</dbReference>
<evidence type="ECO:0000256" key="3">
    <source>
        <dbReference type="ARBA" id="ARBA00022612"/>
    </source>
</evidence>
<gene>
    <name evidence="25" type="ORF">O181_016790</name>
</gene>
<feature type="domain" description="Integrase catalytic" evidence="24">
    <location>
        <begin position="455"/>
        <end position="621"/>
    </location>
</feature>
<sequence length="1369" mass="156105">MSEKLLDIKDISTIPILDGTNYGHWQMRMKIHLRSRDLLEVCEKSIAPDASTSAVNKWTKASFEAINIITTRITERVFREVINSETIENCRELWSEISDQYASKRAVNRGRVWMDWQRCFYDGNLQNYIDTCRKLLMELDAVSIIVPNELLSYSLLGKIGGNPNLSQFVENLIFNEDIIEKPLLILSRLQDFANHIHRNSDKSESTSTALTTLSDKPHKIVFYCGNGKHNRRCTTHKKEECWAENPHLRPSRKDKKRKNNPSAHLSIVQALITLSESSQPTSNQIVIDCGATHHMFNNIKFFSNHPRPIRSEVATGDRQSHLIAIGIGEVTLNCNGKTLSLENCLLVPDLKCNLVSMLELFKNQLTVHRQEKTFSLTSNQEVLLTGEIINRLMYIDYKLPTALLAVKESDPWHNRLGHPGSTVLKTLGLADTETSCQICNISKAHRLPFNHHFDQVESPLDSIHIDLVGPITPESLSGFRYLLTIVDQATSFKIIKLLKKKSESFDQFVIAKNFMENQQNRKMKRLTSDRGGEFVNDKFKKMAEDCGFTHILSPPYTPEHNGYAERCNRTILEKARCLMNMENLPNHYWAEAVNTAVFLSNLSPTPSRGNKSPYQLWNNRVPRLTRLRTFGCRAVIHNRRSQRDWKLAPSGQEGILLGFENENTAYRILRLIDLKVIITRNAIFNENIFPRVLGGRSKMPWTVAEISHQQPDQIDNNLTPLGDESNSSSSTDNHTEVTEIMDQDPAHIAYSSEDTAIEESNTSHTQTDSGNACNSEDTERQQRLNSSDRPPRLKVIGPRHPTLITSNVNPLHILPYTRRPKSYLTVSEETPKTYYGALRSENRSAWLSAIEKELSTMDKLKVWNVIDLKKDYKLVGTTWVFKVKKNHLNQVIERKARLCAQGFRQTLGIDFDKTYAPTGRLNSLRALIAHACLNKLDFHQIDVKSAFLNAPLRETVYLNIPQGLVVDRRKYCLRLNKAIYGLKQAPLAWYTRLQQWLQNAGFATCKLDPCVFYRSEPDKVWIYVHVDDIAIFGKNLDIFKKEIDNEFKIKDMGPADLLLGVKISQLEEGIGMDQQHFVESLLELYGMQDCKPVSTPLVPNEHLGPATEEERTAFDALQINFRSAVGSINYLSTATRPDLSFAVSSLSQHLEKPGMQHWKAFLHVLKYLRGTQEVGLWYSRKGEAGLIAYSDADWGNCRETRRSTSGFLAQLHGCLIFWKTRKQPSVSISTAEAEYKSLCDLTSELLWFRQLCHEANILSLNTAITIWEDNQSCINIANGDCNFNNKRMKHVDIQLHFVKEAIQSQLITLQYAPTTEMLADFLTKSVPKPTLVRALAKLCVFRLGVRGDVEKQSHNELRLVNPSLKTPDY</sequence>
<dbReference type="InterPro" id="IPR001584">
    <property type="entry name" value="Integrase_cat-core"/>
</dbReference>
<keyword evidence="10" id="KW-0255">Endonuclease</keyword>
<evidence type="ECO:0000256" key="21">
    <source>
        <dbReference type="ARBA" id="ARBA00048173"/>
    </source>
</evidence>
<dbReference type="Pfam" id="PF25597">
    <property type="entry name" value="SH3_retrovirus"/>
    <property type="match status" value="1"/>
</dbReference>
<dbReference type="GO" id="GO:0032196">
    <property type="term" value="P:transposition"/>
    <property type="evidence" value="ECO:0007669"/>
    <property type="project" value="UniProtKB-KW"/>
</dbReference>
<evidence type="ECO:0000256" key="15">
    <source>
        <dbReference type="ARBA" id="ARBA00022908"/>
    </source>
</evidence>
<dbReference type="GO" id="GO:0003964">
    <property type="term" value="F:RNA-directed DNA polymerase activity"/>
    <property type="evidence" value="ECO:0007669"/>
    <property type="project" value="UniProtKB-KW"/>
</dbReference>
<keyword evidence="3" id="KW-1188">Viral release from host cell</keyword>
<evidence type="ECO:0000256" key="16">
    <source>
        <dbReference type="ARBA" id="ARBA00022918"/>
    </source>
</evidence>
<dbReference type="GO" id="GO:0004190">
    <property type="term" value="F:aspartic-type endopeptidase activity"/>
    <property type="evidence" value="ECO:0007669"/>
    <property type="project" value="UniProtKB-KW"/>
</dbReference>
<dbReference type="GO" id="GO:0003723">
    <property type="term" value="F:RNA binding"/>
    <property type="evidence" value="ECO:0007669"/>
    <property type="project" value="UniProtKB-KW"/>
</dbReference>
<proteinExistence type="predicted"/>
<evidence type="ECO:0000256" key="4">
    <source>
        <dbReference type="ARBA" id="ARBA00022670"/>
    </source>
</evidence>
<keyword evidence="17" id="KW-0239">DNA-directed DNA polymerase</keyword>
<evidence type="ECO:0000313" key="26">
    <source>
        <dbReference type="Proteomes" id="UP000765509"/>
    </source>
</evidence>
<keyword evidence="7" id="KW-0479">Metal-binding</keyword>
<dbReference type="PANTHER" id="PTHR42648">
    <property type="entry name" value="TRANSPOSASE, PUTATIVE-RELATED"/>
    <property type="match status" value="1"/>
</dbReference>
<evidence type="ECO:0000256" key="19">
    <source>
        <dbReference type="ARBA" id="ARBA00023172"/>
    </source>
</evidence>
<dbReference type="GO" id="GO:0006310">
    <property type="term" value="P:DNA recombination"/>
    <property type="evidence" value="ECO:0007669"/>
    <property type="project" value="UniProtKB-KW"/>
</dbReference>
<dbReference type="EMBL" id="AVOT02004688">
    <property type="protein sequence ID" value="MBW0477075.1"/>
    <property type="molecule type" value="Genomic_DNA"/>
</dbReference>
<evidence type="ECO:0000256" key="6">
    <source>
        <dbReference type="ARBA" id="ARBA00022722"/>
    </source>
</evidence>
<evidence type="ECO:0000256" key="2">
    <source>
        <dbReference type="ARBA" id="ARBA00022578"/>
    </source>
</evidence>
<dbReference type="GO" id="GO:0003887">
    <property type="term" value="F:DNA-directed DNA polymerase activity"/>
    <property type="evidence" value="ECO:0007669"/>
    <property type="project" value="UniProtKB-KW"/>
</dbReference>
<evidence type="ECO:0000256" key="8">
    <source>
        <dbReference type="ARBA" id="ARBA00022741"/>
    </source>
</evidence>
<evidence type="ECO:0000256" key="14">
    <source>
        <dbReference type="ARBA" id="ARBA00022884"/>
    </source>
</evidence>
<comment type="caution">
    <text evidence="25">The sequence shown here is derived from an EMBL/GenBank/DDBJ whole genome shotgun (WGS) entry which is preliminary data.</text>
</comment>
<protein>
    <recommendedName>
        <fullName evidence="24">Integrase catalytic domain-containing protein</fullName>
    </recommendedName>
</protein>
<accession>A0A9Q3C6K9</accession>
<keyword evidence="12" id="KW-0067">ATP-binding</keyword>
<dbReference type="GO" id="GO:0046872">
    <property type="term" value="F:metal ion binding"/>
    <property type="evidence" value="ECO:0007669"/>
    <property type="project" value="UniProtKB-KW"/>
</dbReference>
<dbReference type="GO" id="GO:0005634">
    <property type="term" value="C:nucleus"/>
    <property type="evidence" value="ECO:0007669"/>
    <property type="project" value="UniProtKB-ARBA"/>
</dbReference>
<evidence type="ECO:0000256" key="11">
    <source>
        <dbReference type="ARBA" id="ARBA00022801"/>
    </source>
</evidence>
<evidence type="ECO:0000256" key="10">
    <source>
        <dbReference type="ARBA" id="ARBA00022759"/>
    </source>
</evidence>
<dbReference type="CDD" id="cd09272">
    <property type="entry name" value="RNase_HI_RT_Ty1"/>
    <property type="match status" value="1"/>
</dbReference>
<keyword evidence="11" id="KW-0378">Hydrolase</keyword>
<evidence type="ECO:0000256" key="18">
    <source>
        <dbReference type="ARBA" id="ARBA00023113"/>
    </source>
</evidence>
<keyword evidence="26" id="KW-1185">Reference proteome</keyword>
<dbReference type="PANTHER" id="PTHR42648:SF11">
    <property type="entry name" value="TRANSPOSON TY4-P GAG-POL POLYPROTEIN"/>
    <property type="match status" value="1"/>
</dbReference>
<keyword evidence="9" id="KW-0064">Aspartyl protease</keyword>
<feature type="compositionally biased region" description="Polar residues" evidence="23">
    <location>
        <begin position="755"/>
        <end position="775"/>
    </location>
</feature>
<dbReference type="InterPro" id="IPR012337">
    <property type="entry name" value="RNaseH-like_sf"/>
</dbReference>
<evidence type="ECO:0000313" key="25">
    <source>
        <dbReference type="EMBL" id="MBW0477075.1"/>
    </source>
</evidence>
<evidence type="ECO:0000256" key="20">
    <source>
        <dbReference type="ARBA" id="ARBA00023268"/>
    </source>
</evidence>
<keyword evidence="16" id="KW-0695">RNA-directed DNA polymerase</keyword>
<keyword evidence="8" id="KW-0547">Nucleotide-binding</keyword>
<evidence type="ECO:0000259" key="24">
    <source>
        <dbReference type="PROSITE" id="PS50994"/>
    </source>
</evidence>
<name>A0A9Q3C6K9_9BASI</name>
<keyword evidence="19" id="KW-0233">DNA recombination</keyword>
<dbReference type="SUPFAM" id="SSF56672">
    <property type="entry name" value="DNA/RNA polymerases"/>
    <property type="match status" value="1"/>
</dbReference>
<dbReference type="Pfam" id="PF14223">
    <property type="entry name" value="Retrotran_gag_2"/>
    <property type="match status" value="1"/>
</dbReference>
<keyword evidence="4" id="KW-0645">Protease</keyword>
<evidence type="ECO:0000256" key="17">
    <source>
        <dbReference type="ARBA" id="ARBA00022932"/>
    </source>
</evidence>
<feature type="compositionally biased region" description="Polar residues" evidence="23">
    <location>
        <begin position="709"/>
        <end position="732"/>
    </location>
</feature>
<dbReference type="InterPro" id="IPR043502">
    <property type="entry name" value="DNA/RNA_pol_sf"/>
</dbReference>
<dbReference type="InterPro" id="IPR039537">
    <property type="entry name" value="Retrotran_Ty1/copia-like"/>
</dbReference>
<dbReference type="InterPro" id="IPR054722">
    <property type="entry name" value="PolX-like_BBD"/>
</dbReference>
<keyword evidence="15" id="KW-0229">DNA integration</keyword>
<dbReference type="InterPro" id="IPR036397">
    <property type="entry name" value="RNaseH_sf"/>
</dbReference>
<keyword evidence="20" id="KW-0511">Multifunctional enzyme</keyword>
<keyword evidence="6" id="KW-0540">Nuclease</keyword>
<dbReference type="PROSITE" id="PS50994">
    <property type="entry name" value="INTEGRASE"/>
    <property type="match status" value="1"/>
</dbReference>
<evidence type="ECO:0000256" key="5">
    <source>
        <dbReference type="ARBA" id="ARBA00022695"/>
    </source>
</evidence>
<evidence type="ECO:0000256" key="23">
    <source>
        <dbReference type="SAM" id="MobiDB-lite"/>
    </source>
</evidence>
<comment type="catalytic activity">
    <reaction evidence="21">
        <text>DNA(n) + a 2'-deoxyribonucleoside 5'-triphosphate = DNA(n+1) + diphosphate</text>
        <dbReference type="Rhea" id="RHEA:22508"/>
        <dbReference type="Rhea" id="RHEA-COMP:17339"/>
        <dbReference type="Rhea" id="RHEA-COMP:17340"/>
        <dbReference type="ChEBI" id="CHEBI:33019"/>
        <dbReference type="ChEBI" id="CHEBI:61560"/>
        <dbReference type="ChEBI" id="CHEBI:173112"/>
        <dbReference type="EC" id="2.7.7.49"/>
    </reaction>
</comment>
<dbReference type="Pfam" id="PF07727">
    <property type="entry name" value="RVT_2"/>
    <property type="match status" value="1"/>
</dbReference>
<keyword evidence="2" id="KW-0815">Transposition</keyword>
<evidence type="ECO:0000256" key="22">
    <source>
        <dbReference type="ARBA" id="ARBA00049244"/>
    </source>
</evidence>
<evidence type="ECO:0000256" key="13">
    <source>
        <dbReference type="ARBA" id="ARBA00022842"/>
    </source>
</evidence>
<evidence type="ECO:0000256" key="7">
    <source>
        <dbReference type="ARBA" id="ARBA00022723"/>
    </source>
</evidence>
<keyword evidence="18" id="KW-0917">Virion maturation</keyword>
<evidence type="ECO:0000256" key="9">
    <source>
        <dbReference type="ARBA" id="ARBA00022750"/>
    </source>
</evidence>